<dbReference type="PIRSF" id="PIRSF019435">
    <property type="entry name" value="UCP019435"/>
    <property type="match status" value="1"/>
</dbReference>
<dbReference type="GeneID" id="5144110"/>
<keyword evidence="2" id="KW-1185">Reference proteome</keyword>
<dbReference type="Gene3D" id="3.40.91.30">
    <property type="match status" value="1"/>
</dbReference>
<organism evidence="1 2">
    <name type="scientific">Methanocella arvoryzae (strain DSM 22066 / NBRC 105507 / MRE50)</name>
    <dbReference type="NCBI Taxonomy" id="351160"/>
    <lineage>
        <taxon>Archaea</taxon>
        <taxon>Methanobacteriati</taxon>
        <taxon>Methanobacteriota</taxon>
        <taxon>Stenosarchaea group</taxon>
        <taxon>Methanomicrobia</taxon>
        <taxon>Methanocellales</taxon>
        <taxon>Methanocellaceae</taxon>
        <taxon>Methanocella</taxon>
    </lineage>
</organism>
<dbReference type="OrthoDB" id="57367at2157"/>
<dbReference type="PANTHER" id="PTHR39640">
    <property type="entry name" value="VNG6129C"/>
    <property type="match status" value="1"/>
</dbReference>
<evidence type="ECO:0008006" key="3">
    <source>
        <dbReference type="Google" id="ProtNLM"/>
    </source>
</evidence>
<evidence type="ECO:0000313" key="1">
    <source>
        <dbReference type="EMBL" id="CAJ38265.1"/>
    </source>
</evidence>
<gene>
    <name evidence="1" type="ORF">LRC48</name>
</gene>
<dbReference type="AlphaFoldDB" id="Q0W028"/>
<dbReference type="eggNOG" id="arCOG04356">
    <property type="taxonomic scope" value="Archaea"/>
</dbReference>
<protein>
    <recommendedName>
        <fullName evidence="3">DUF790 family protein</fullName>
    </recommendedName>
</protein>
<dbReference type="Proteomes" id="UP000000663">
    <property type="component" value="Chromosome"/>
</dbReference>
<dbReference type="InterPro" id="IPR008508">
    <property type="entry name" value="Bax1"/>
</dbReference>
<name>Q0W028_METAR</name>
<accession>Q0W028</accession>
<dbReference type="STRING" id="351160.LRC48"/>
<dbReference type="KEGG" id="rci:LRC48"/>
<dbReference type="Pfam" id="PF05626">
    <property type="entry name" value="DUF790"/>
    <property type="match status" value="1"/>
</dbReference>
<reference evidence="1 2" key="1">
    <citation type="journal article" date="2006" name="Science">
        <title>Genome of rice cluster I archaea -- the key methane producers in the rice rhizosphere.</title>
        <authorList>
            <person name="Erkel C."/>
            <person name="Kube M."/>
            <person name="Reinhardt R."/>
            <person name="Liesack W."/>
        </authorList>
    </citation>
    <scope>NUCLEOTIDE SEQUENCE [LARGE SCALE GENOMIC DNA]</scope>
    <source>
        <strain evidence="2">DSM 22066 / NBRC 105507 / MRE50</strain>
    </source>
</reference>
<dbReference type="PANTHER" id="PTHR39640:SF1">
    <property type="entry name" value="DUF790 FAMILY PROTEIN"/>
    <property type="match status" value="1"/>
</dbReference>
<evidence type="ECO:0000313" key="2">
    <source>
        <dbReference type="Proteomes" id="UP000000663"/>
    </source>
</evidence>
<dbReference type="PATRIC" id="fig|351160.9.peg.4"/>
<dbReference type="EMBL" id="AM114193">
    <property type="protein sequence ID" value="CAJ38265.1"/>
    <property type="molecule type" value="Genomic_DNA"/>
</dbReference>
<sequence>MLSSDLLVARVRGDTIAPAFIPPEGDHLDLARDVISIFEDHTGKKLGELYGILEEMEDQGFDYRLVRGMVSLLERRCDFTIDAAVEPAIARRAVFEAAANAYPVIGGENRKALLGKVAGTLGISPADLERSLYADLEDEMLIRAFRQPTPEELIKQYNMGLAQTLLFKATQLRFRTASGHKEILRKLKWLGLMYDAEARDGRVDITIDGPTSAIKMTERYGTSMAKLLPLIIGTPGWSVEATILRKDFSGNPKLYTFSMREDRHGSLFRPGPEKEMEFDSSAEEMFYSSFANAATGWTISREPEPLITGRYLFIPDFLLEKNRSRVYVEIAGFWTAEYLKRKVAKLKEIKDKELIVLASDQMSCEAFREIPGVIFFGRKMPIKPVLDRLKALEKADADAGAARISSKGLTIKGDVIQIAGLAEAAGESVDAIRAYLEEHPPEGYLTTKEELISDTVLTDLRAALPDSLQYGEAVTTIRHRGITSVDMVIQALGYSVKWSGLDPDSATVYRAK</sequence>
<proteinExistence type="predicted"/>
<dbReference type="RefSeq" id="WP_012034329.1">
    <property type="nucleotide sequence ID" value="NC_009464.1"/>
</dbReference>